<evidence type="ECO:0000256" key="6">
    <source>
        <dbReference type="ARBA" id="ARBA00022737"/>
    </source>
</evidence>
<comment type="subcellular location">
    <subcellularLocation>
        <location evidence="1">Cytoplasm</location>
        <location evidence="1">Cytoskeleton</location>
        <location evidence="1">Cilium axoneme</location>
    </subcellularLocation>
</comment>
<evidence type="ECO:0000256" key="10">
    <source>
        <dbReference type="ARBA" id="ARBA00023212"/>
    </source>
</evidence>
<evidence type="ECO:0008006" key="14">
    <source>
        <dbReference type="Google" id="ProtNLM"/>
    </source>
</evidence>
<dbReference type="GO" id="GO:0045504">
    <property type="term" value="F:dynein heavy chain binding"/>
    <property type="evidence" value="ECO:0007669"/>
    <property type="project" value="TreeGrafter"/>
</dbReference>
<evidence type="ECO:0000256" key="3">
    <source>
        <dbReference type="ARBA" id="ARBA00022490"/>
    </source>
</evidence>
<dbReference type="EMBL" id="AGNL01020580">
    <property type="protein sequence ID" value="EJK60918.1"/>
    <property type="molecule type" value="Genomic_DNA"/>
</dbReference>
<evidence type="ECO:0000313" key="12">
    <source>
        <dbReference type="EMBL" id="EJK60918.1"/>
    </source>
</evidence>
<evidence type="ECO:0000256" key="5">
    <source>
        <dbReference type="ARBA" id="ARBA00022701"/>
    </source>
</evidence>
<dbReference type="GO" id="GO:0003341">
    <property type="term" value="P:cilium movement"/>
    <property type="evidence" value="ECO:0007669"/>
    <property type="project" value="TreeGrafter"/>
</dbReference>
<keyword evidence="13" id="KW-1185">Reference proteome</keyword>
<dbReference type="InterPro" id="IPR036322">
    <property type="entry name" value="WD40_repeat_dom_sf"/>
</dbReference>
<keyword evidence="4" id="KW-0853">WD repeat</keyword>
<keyword evidence="10" id="KW-0206">Cytoskeleton</keyword>
<evidence type="ECO:0000256" key="11">
    <source>
        <dbReference type="ARBA" id="ARBA00023273"/>
    </source>
</evidence>
<dbReference type="GO" id="GO:0036158">
    <property type="term" value="P:outer dynein arm assembly"/>
    <property type="evidence" value="ECO:0007669"/>
    <property type="project" value="TreeGrafter"/>
</dbReference>
<evidence type="ECO:0000256" key="8">
    <source>
        <dbReference type="ARBA" id="ARBA00023069"/>
    </source>
</evidence>
<gene>
    <name evidence="12" type="ORF">THAOC_18665</name>
</gene>
<accession>K0S468</accession>
<evidence type="ECO:0000256" key="1">
    <source>
        <dbReference type="ARBA" id="ARBA00004430"/>
    </source>
</evidence>
<keyword evidence="5" id="KW-0493">Microtubule</keyword>
<dbReference type="AlphaFoldDB" id="K0S468"/>
<protein>
    <recommendedName>
        <fullName evidence="14">Dynein intermediate chain</fullName>
    </recommendedName>
</protein>
<dbReference type="GO" id="GO:0005874">
    <property type="term" value="C:microtubule"/>
    <property type="evidence" value="ECO:0007669"/>
    <property type="project" value="UniProtKB-KW"/>
</dbReference>
<proteinExistence type="inferred from homology"/>
<evidence type="ECO:0000313" key="13">
    <source>
        <dbReference type="Proteomes" id="UP000266841"/>
    </source>
</evidence>
<dbReference type="eggNOG" id="KOG1587">
    <property type="taxonomic scope" value="Eukaryota"/>
</dbReference>
<dbReference type="OrthoDB" id="366230at2759"/>
<keyword evidence="7" id="KW-0243">Dynein</keyword>
<sequence length="200" mass="22503">MCVYFGWTAKAKPRGLLLLSHIFDYCCYGLWEKRQCGALSCFRSPIITSRYHSSYLTSGCWSPSRAGVFYVTRSDGFLDVWDIGHDQKSVSLSHKVSDVSLSSVGVQGNYVAVGDVSGTVSLLSVCDALAQPGPAEKALVSNILERETKKEKLLEVREREMRRNRVRKEDQKNRAGQEDIKDINDNDEIKKLENEFIACL</sequence>
<dbReference type="Proteomes" id="UP000266841">
    <property type="component" value="Unassembled WGS sequence"/>
</dbReference>
<dbReference type="GO" id="GO:0036157">
    <property type="term" value="C:outer dynein arm"/>
    <property type="evidence" value="ECO:0007669"/>
    <property type="project" value="TreeGrafter"/>
</dbReference>
<organism evidence="12 13">
    <name type="scientific">Thalassiosira oceanica</name>
    <name type="common">Marine diatom</name>
    <dbReference type="NCBI Taxonomy" id="159749"/>
    <lineage>
        <taxon>Eukaryota</taxon>
        <taxon>Sar</taxon>
        <taxon>Stramenopiles</taxon>
        <taxon>Ochrophyta</taxon>
        <taxon>Bacillariophyta</taxon>
        <taxon>Coscinodiscophyceae</taxon>
        <taxon>Thalassiosirophycidae</taxon>
        <taxon>Thalassiosirales</taxon>
        <taxon>Thalassiosiraceae</taxon>
        <taxon>Thalassiosira</taxon>
    </lineage>
</organism>
<dbReference type="GO" id="GO:0045503">
    <property type="term" value="F:dynein light chain binding"/>
    <property type="evidence" value="ECO:0007669"/>
    <property type="project" value="TreeGrafter"/>
</dbReference>
<comment type="caution">
    <text evidence="12">The sequence shown here is derived from an EMBL/GenBank/DDBJ whole genome shotgun (WGS) entry which is preliminary data.</text>
</comment>
<keyword evidence="3" id="KW-0963">Cytoplasm</keyword>
<evidence type="ECO:0000256" key="9">
    <source>
        <dbReference type="ARBA" id="ARBA00023175"/>
    </source>
</evidence>
<name>K0S468_THAOC</name>
<dbReference type="PANTHER" id="PTHR12442:SF7">
    <property type="entry name" value="DYNEIN AXONEMAL INTERMEDIATE CHAIN 2"/>
    <property type="match status" value="1"/>
</dbReference>
<reference evidence="12 13" key="1">
    <citation type="journal article" date="2012" name="Genome Biol.">
        <title>Genome and low-iron response of an oceanic diatom adapted to chronic iron limitation.</title>
        <authorList>
            <person name="Lommer M."/>
            <person name="Specht M."/>
            <person name="Roy A.S."/>
            <person name="Kraemer L."/>
            <person name="Andreson R."/>
            <person name="Gutowska M.A."/>
            <person name="Wolf J."/>
            <person name="Bergner S.V."/>
            <person name="Schilhabel M.B."/>
            <person name="Klostermeier U.C."/>
            <person name="Beiko R.G."/>
            <person name="Rosenstiel P."/>
            <person name="Hippler M."/>
            <person name="Laroche J."/>
        </authorList>
    </citation>
    <scope>NUCLEOTIDE SEQUENCE [LARGE SCALE GENOMIC DNA]</scope>
    <source>
        <strain evidence="12 13">CCMP1005</strain>
    </source>
</reference>
<dbReference type="InterPro" id="IPR050687">
    <property type="entry name" value="Dynein_IC"/>
</dbReference>
<evidence type="ECO:0000256" key="7">
    <source>
        <dbReference type="ARBA" id="ARBA00023017"/>
    </source>
</evidence>
<keyword evidence="9" id="KW-0505">Motor protein</keyword>
<dbReference type="PANTHER" id="PTHR12442">
    <property type="entry name" value="DYNEIN INTERMEDIATE CHAIN"/>
    <property type="match status" value="1"/>
</dbReference>
<keyword evidence="11" id="KW-0966">Cell projection</keyword>
<evidence type="ECO:0000256" key="2">
    <source>
        <dbReference type="ARBA" id="ARBA00011059"/>
    </source>
</evidence>
<dbReference type="InterPro" id="IPR015943">
    <property type="entry name" value="WD40/YVTN_repeat-like_dom_sf"/>
</dbReference>
<keyword evidence="6" id="KW-0677">Repeat</keyword>
<dbReference type="Gene3D" id="2.130.10.10">
    <property type="entry name" value="YVTN repeat-like/Quinoprotein amine dehydrogenase"/>
    <property type="match status" value="1"/>
</dbReference>
<comment type="similarity">
    <text evidence="2">Belongs to the dynein intermediate chain family.</text>
</comment>
<evidence type="ECO:0000256" key="4">
    <source>
        <dbReference type="ARBA" id="ARBA00022574"/>
    </source>
</evidence>
<dbReference type="SUPFAM" id="SSF50978">
    <property type="entry name" value="WD40 repeat-like"/>
    <property type="match status" value="1"/>
</dbReference>
<keyword evidence="8" id="KW-0969">Cilium</keyword>